<dbReference type="Pfam" id="PF01471">
    <property type="entry name" value="PG_binding_1"/>
    <property type="match status" value="1"/>
</dbReference>
<keyword evidence="3" id="KW-0121">Carboxypeptidase</keyword>
<dbReference type="InterPro" id="IPR013230">
    <property type="entry name" value="Peptidase_M15A_C"/>
</dbReference>
<feature type="domain" description="Peptidoglycan binding-like" evidence="1">
    <location>
        <begin position="46"/>
        <end position="102"/>
    </location>
</feature>
<accession>A0A3N2BG65</accession>
<sequence>MTDLTRRTVIGAALATPVLGVVTAGLAAPAYAAGYTWSRTLRQGNSGEDVRQLQIRVAGRTNSTTRLAIDGSFGPATHSAVRNFQSAYGLGVDGVAGPQTFGRIYDMQSSDNSPRNFTFSEMTGSGQWSGGNTSAATARANALIVMWQLQALRDAMGNNPLVVTSGFRTISGNAAVGGSTNSRHTYGDAADLVSPAYSFCQIARAARSRGFSCILGPGFPGHDDHIHVDRGSTTISAPNCSGF</sequence>
<evidence type="ECO:0000259" key="1">
    <source>
        <dbReference type="Pfam" id="PF01471"/>
    </source>
</evidence>
<name>A0A3N2BG65_9MICO</name>
<dbReference type="InterPro" id="IPR009045">
    <property type="entry name" value="Zn_M74/Hedgehog-like"/>
</dbReference>
<dbReference type="SUPFAM" id="SSF55166">
    <property type="entry name" value="Hedgehog/DD-peptidase"/>
    <property type="match status" value="1"/>
</dbReference>
<dbReference type="InterPro" id="IPR036365">
    <property type="entry name" value="PGBD-like_sf"/>
</dbReference>
<dbReference type="SUPFAM" id="SSF47090">
    <property type="entry name" value="PGBD-like"/>
    <property type="match status" value="1"/>
</dbReference>
<feature type="domain" description="Peptidase M15A C-terminal" evidence="2">
    <location>
        <begin position="116"/>
        <end position="229"/>
    </location>
</feature>
<proteinExistence type="predicted"/>
<dbReference type="EMBL" id="RKHK01000001">
    <property type="protein sequence ID" value="ROR74208.1"/>
    <property type="molecule type" value="Genomic_DNA"/>
</dbReference>
<dbReference type="Pfam" id="PF08291">
    <property type="entry name" value="Peptidase_M15_3"/>
    <property type="match status" value="1"/>
</dbReference>
<keyword evidence="3" id="KW-0645">Protease</keyword>
<dbReference type="InterPro" id="IPR006311">
    <property type="entry name" value="TAT_signal"/>
</dbReference>
<evidence type="ECO:0000313" key="4">
    <source>
        <dbReference type="Proteomes" id="UP000280668"/>
    </source>
</evidence>
<dbReference type="Gene3D" id="3.30.1380.10">
    <property type="match status" value="1"/>
</dbReference>
<evidence type="ECO:0000313" key="3">
    <source>
        <dbReference type="EMBL" id="ROR74208.1"/>
    </source>
</evidence>
<evidence type="ECO:0000259" key="2">
    <source>
        <dbReference type="Pfam" id="PF08291"/>
    </source>
</evidence>
<keyword evidence="3" id="KW-0378">Hydrolase</keyword>
<dbReference type="Proteomes" id="UP000280668">
    <property type="component" value="Unassembled WGS sequence"/>
</dbReference>
<comment type="caution">
    <text evidence="3">The sequence shown here is derived from an EMBL/GenBank/DDBJ whole genome shotgun (WGS) entry which is preliminary data.</text>
</comment>
<dbReference type="GO" id="GO:0004180">
    <property type="term" value="F:carboxypeptidase activity"/>
    <property type="evidence" value="ECO:0007669"/>
    <property type="project" value="UniProtKB-KW"/>
</dbReference>
<reference evidence="3 4" key="1">
    <citation type="submission" date="2018-11" db="EMBL/GenBank/DDBJ databases">
        <title>Sequencing the genomes of 1000 actinobacteria strains.</title>
        <authorList>
            <person name="Klenk H.-P."/>
        </authorList>
    </citation>
    <scope>NUCLEOTIDE SEQUENCE [LARGE SCALE GENOMIC DNA]</scope>
    <source>
        <strain evidence="3 4">DSM 11294</strain>
    </source>
</reference>
<dbReference type="AlphaFoldDB" id="A0A3N2BG65"/>
<gene>
    <name evidence="3" type="ORF">EDD31_2609</name>
</gene>
<organism evidence="3 4">
    <name type="scientific">Bogoriella caseilytica</name>
    <dbReference type="NCBI Taxonomy" id="56055"/>
    <lineage>
        <taxon>Bacteria</taxon>
        <taxon>Bacillati</taxon>
        <taxon>Actinomycetota</taxon>
        <taxon>Actinomycetes</taxon>
        <taxon>Micrococcales</taxon>
        <taxon>Bogoriellaceae</taxon>
        <taxon>Bogoriella</taxon>
    </lineage>
</organism>
<dbReference type="PROSITE" id="PS51318">
    <property type="entry name" value="TAT"/>
    <property type="match status" value="1"/>
</dbReference>
<dbReference type="RefSeq" id="WP_123304526.1">
    <property type="nucleotide sequence ID" value="NZ_RKHK01000001.1"/>
</dbReference>
<dbReference type="InterPro" id="IPR002477">
    <property type="entry name" value="Peptidoglycan-bd-like"/>
</dbReference>
<keyword evidence="4" id="KW-1185">Reference proteome</keyword>
<dbReference type="OrthoDB" id="9810670at2"/>
<dbReference type="InterPro" id="IPR036366">
    <property type="entry name" value="PGBDSf"/>
</dbReference>
<dbReference type="Gene3D" id="1.10.101.10">
    <property type="entry name" value="PGBD-like superfamily/PGBD"/>
    <property type="match status" value="1"/>
</dbReference>
<protein>
    <submittedName>
        <fullName evidence="3">Zinc D-Ala-D-Ala carboxypeptidase</fullName>
    </submittedName>
</protein>